<dbReference type="RefSeq" id="WP_317744387.1">
    <property type="nucleotide sequence ID" value="NZ_JAWLUP010000025.1"/>
</dbReference>
<dbReference type="AlphaFoldDB" id="A0AAE4UYJ6"/>
<evidence type="ECO:0000259" key="2">
    <source>
        <dbReference type="Pfam" id="PF01557"/>
    </source>
</evidence>
<dbReference type="GO" id="GO:0005737">
    <property type="term" value="C:cytoplasm"/>
    <property type="evidence" value="ECO:0007669"/>
    <property type="project" value="TreeGrafter"/>
</dbReference>
<sequence>MDRWGTPDAAADQHSGVTDMIEVSETARPDLLAERLHHARRNRTLLDAHRDATALSTDSAYAIQQHLTRLRLAEGRCHVGYKLGYTSAVMRRQMGVSAPNYGPLLDDMVLHDDAAAAGFLHPRVEPEIGIVLSKDLSGPGLMLTEVAAAVGEVRACLEIVDSIWRDYRFTAEQNTADGSSAAGVVLGPVLDIDPLHAHRIRLELSEDGTAVETAVSAAAAGHPLHGVAWLAGELTARGGSLHKGELIITGGLTAAIPLRAGATIAARFGRSTTVRVRRPEDEKDADI</sequence>
<reference evidence="3" key="1">
    <citation type="submission" date="2023-10" db="EMBL/GenBank/DDBJ databases">
        <title>Development of a sustainable strategy for remediation of hydrocarbon-contaminated territories based on the waste exchange concept.</title>
        <authorList>
            <person name="Krivoruchko A."/>
        </authorList>
    </citation>
    <scope>NUCLEOTIDE SEQUENCE</scope>
    <source>
        <strain evidence="3">IEGM 68</strain>
    </source>
</reference>
<protein>
    <recommendedName>
        <fullName evidence="2">Fumarylacetoacetase-like C-terminal domain-containing protein</fullName>
    </recommendedName>
</protein>
<evidence type="ECO:0000256" key="1">
    <source>
        <dbReference type="ARBA" id="ARBA00023239"/>
    </source>
</evidence>
<dbReference type="Proteomes" id="UP001185863">
    <property type="component" value="Unassembled WGS sequence"/>
</dbReference>
<dbReference type="Pfam" id="PF01557">
    <property type="entry name" value="FAA_hydrolase"/>
    <property type="match status" value="1"/>
</dbReference>
<dbReference type="GO" id="GO:0008684">
    <property type="term" value="F:2-oxopent-4-enoate hydratase activity"/>
    <property type="evidence" value="ECO:0007669"/>
    <property type="project" value="TreeGrafter"/>
</dbReference>
<feature type="domain" description="Fumarylacetoacetase-like C-terminal" evidence="2">
    <location>
        <begin position="120"/>
        <end position="270"/>
    </location>
</feature>
<gene>
    <name evidence="3" type="ORF">R4315_12880</name>
</gene>
<proteinExistence type="predicted"/>
<dbReference type="InterPro" id="IPR050772">
    <property type="entry name" value="Hydratase-Decarb/MhpD_sf"/>
</dbReference>
<dbReference type="InterPro" id="IPR011234">
    <property type="entry name" value="Fumarylacetoacetase-like_C"/>
</dbReference>
<dbReference type="PANTHER" id="PTHR30143">
    <property type="entry name" value="ACID HYDRATASE"/>
    <property type="match status" value="1"/>
</dbReference>
<dbReference type="Gene3D" id="3.90.850.10">
    <property type="entry name" value="Fumarylacetoacetase-like, C-terminal domain"/>
    <property type="match status" value="1"/>
</dbReference>
<comment type="caution">
    <text evidence="3">The sequence shown here is derived from an EMBL/GenBank/DDBJ whole genome shotgun (WGS) entry which is preliminary data.</text>
</comment>
<keyword evidence="1" id="KW-0456">Lyase</keyword>
<accession>A0AAE4UYJ6</accession>
<dbReference type="InterPro" id="IPR036663">
    <property type="entry name" value="Fumarylacetoacetase_C_sf"/>
</dbReference>
<name>A0AAE4UYJ6_9NOCA</name>
<evidence type="ECO:0000313" key="4">
    <source>
        <dbReference type="Proteomes" id="UP001185863"/>
    </source>
</evidence>
<dbReference type="PANTHER" id="PTHR30143:SF0">
    <property type="entry name" value="2-KETO-4-PENTENOATE HYDRATASE"/>
    <property type="match status" value="1"/>
</dbReference>
<dbReference type="EMBL" id="JAWLUP010000025">
    <property type="protein sequence ID" value="MDV7265438.1"/>
    <property type="molecule type" value="Genomic_DNA"/>
</dbReference>
<evidence type="ECO:0000313" key="3">
    <source>
        <dbReference type="EMBL" id="MDV7265438.1"/>
    </source>
</evidence>
<dbReference type="SUPFAM" id="SSF56529">
    <property type="entry name" value="FAH"/>
    <property type="match status" value="1"/>
</dbReference>
<organism evidence="3 4">
    <name type="scientific">Rhodococcus oxybenzonivorans</name>
    <dbReference type="NCBI Taxonomy" id="1990687"/>
    <lineage>
        <taxon>Bacteria</taxon>
        <taxon>Bacillati</taxon>
        <taxon>Actinomycetota</taxon>
        <taxon>Actinomycetes</taxon>
        <taxon>Mycobacteriales</taxon>
        <taxon>Nocardiaceae</taxon>
        <taxon>Rhodococcus</taxon>
    </lineage>
</organism>